<evidence type="ECO:0000313" key="3">
    <source>
        <dbReference type="Proteomes" id="UP000647491"/>
    </source>
</evidence>
<dbReference type="NCBIfam" id="NF033529">
    <property type="entry name" value="transpos_ISLre2"/>
    <property type="match status" value="1"/>
</dbReference>
<protein>
    <submittedName>
        <fullName evidence="2">ISLre2 family transposase</fullName>
    </submittedName>
</protein>
<dbReference type="InterPro" id="IPR009620">
    <property type="entry name" value="UPF0236"/>
</dbReference>
<reference evidence="2 3" key="1">
    <citation type="submission" date="2020-08" db="EMBL/GenBank/DDBJ databases">
        <title>Genome public.</title>
        <authorList>
            <person name="Liu C."/>
            <person name="Sun Q."/>
        </authorList>
    </citation>
    <scope>NUCLEOTIDE SEQUENCE [LARGE SCALE GENOMIC DNA]</scope>
    <source>
        <strain evidence="2 3">BX10</strain>
    </source>
</reference>
<accession>A0ABR7NR42</accession>
<comment type="caution">
    <text evidence="2">The sequence shown here is derived from an EMBL/GenBank/DDBJ whole genome shotgun (WGS) entry which is preliminary data.</text>
</comment>
<keyword evidence="3" id="KW-1185">Reference proteome</keyword>
<dbReference type="Pfam" id="PF06782">
    <property type="entry name" value="UPF0236"/>
    <property type="match status" value="1"/>
</dbReference>
<comment type="similarity">
    <text evidence="1">Belongs to the UPF0236 family.</text>
</comment>
<dbReference type="Proteomes" id="UP000647491">
    <property type="component" value="Unassembled WGS sequence"/>
</dbReference>
<sequence length="459" mass="53553">MKNPLNWTDQILGIQQILRKFGAAVISELLEECNTILENSIKRRAFWRIKDRTKKHLLTSVGMIGFTHTRFEHKETGKTAYLLDQILGIQPHARISRDLECRLLEEAAQSSYRKAGYTASEQDPVSGQTVMRHVHRLKCIRQENGQDQEKRRVKQLYVEADEDHIALQFHEKKGDIKRFKGHGDNGRIIKLVYVHEGIETEGKRRSLKHRKYFGGYYTGEENKRLWEEVKEYIEETYDTDSLETIYFQSDGGGWMKKGMELLGADFVLDEFHLKKYVKRMVRSTGEPEREAEVNEWIKEGKKKELEEWVKEKAAVLEEKEGKKLENSYGYIKRNWKGVRNRVGKKAGVLGSSTESHVSHVISARMSSRPMGWSKEGAKKLSFLRIYWKNGGKMEQLLSEERRCEEKRGEEKILSAAELIHWEKQTKKHNGKYVDAVQARLNNYRLAKLYLYPAINKICG</sequence>
<proteinExistence type="inferred from homology"/>
<organism evidence="2 3">
    <name type="scientific">Enterocloster hominis</name>
    <name type="common">ex Liu et al. 2021</name>
    <dbReference type="NCBI Taxonomy" id="2763663"/>
    <lineage>
        <taxon>Bacteria</taxon>
        <taxon>Bacillati</taxon>
        <taxon>Bacillota</taxon>
        <taxon>Clostridia</taxon>
        <taxon>Lachnospirales</taxon>
        <taxon>Lachnospiraceae</taxon>
        <taxon>Enterocloster</taxon>
    </lineage>
</organism>
<name>A0ABR7NR42_9FIRM</name>
<gene>
    <name evidence="2" type="ORF">H8708_03715</name>
</gene>
<evidence type="ECO:0000313" key="2">
    <source>
        <dbReference type="EMBL" id="MBC8598344.1"/>
    </source>
</evidence>
<evidence type="ECO:0000256" key="1">
    <source>
        <dbReference type="ARBA" id="ARBA00006539"/>
    </source>
</evidence>
<dbReference type="EMBL" id="JACRTJ010000008">
    <property type="protein sequence ID" value="MBC8598344.1"/>
    <property type="molecule type" value="Genomic_DNA"/>
</dbReference>